<accession>A0ABV0JIU0</accession>
<gene>
    <name evidence="2" type="ORF">NDI37_02575</name>
</gene>
<keyword evidence="3" id="KW-1185">Reference proteome</keyword>
<proteinExistence type="predicted"/>
<sequence>MSILPNFFRSLILASLLSFAAPIVLFGGVLASLSLLSYIPLVEAIAQFTQAQILQFLAVFGNGCPLEGILTIGFTFSIVGAMFDTYAFYRYQNLRGN</sequence>
<dbReference type="EMBL" id="JAMPKK010000003">
    <property type="protein sequence ID" value="MEP0863351.1"/>
    <property type="molecule type" value="Genomic_DNA"/>
</dbReference>
<evidence type="ECO:0000313" key="2">
    <source>
        <dbReference type="EMBL" id="MEP0863351.1"/>
    </source>
</evidence>
<dbReference type="RefSeq" id="WP_190420515.1">
    <property type="nucleotide sequence ID" value="NZ_JAMPKK010000003.1"/>
</dbReference>
<evidence type="ECO:0000313" key="3">
    <source>
        <dbReference type="Proteomes" id="UP001442494"/>
    </source>
</evidence>
<organism evidence="2 3">
    <name type="scientific">Funiculus sociatus GB2-A5</name>
    <dbReference type="NCBI Taxonomy" id="2933946"/>
    <lineage>
        <taxon>Bacteria</taxon>
        <taxon>Bacillati</taxon>
        <taxon>Cyanobacteriota</taxon>
        <taxon>Cyanophyceae</taxon>
        <taxon>Coleofasciculales</taxon>
        <taxon>Coleofasciculaceae</taxon>
        <taxon>Funiculus</taxon>
    </lineage>
</organism>
<evidence type="ECO:0000256" key="1">
    <source>
        <dbReference type="SAM" id="Phobius"/>
    </source>
</evidence>
<feature type="transmembrane region" description="Helical" evidence="1">
    <location>
        <begin position="68"/>
        <end position="89"/>
    </location>
</feature>
<reference evidence="2 3" key="1">
    <citation type="submission" date="2022-04" db="EMBL/GenBank/DDBJ databases">
        <title>Positive selection, recombination, and allopatry shape intraspecific diversity of widespread and dominant cyanobacteria.</title>
        <authorList>
            <person name="Wei J."/>
            <person name="Shu W."/>
            <person name="Hu C."/>
        </authorList>
    </citation>
    <scope>NUCLEOTIDE SEQUENCE [LARGE SCALE GENOMIC DNA]</scope>
    <source>
        <strain evidence="2 3">GB2-A5</strain>
    </source>
</reference>
<comment type="caution">
    <text evidence="2">The sequence shown here is derived from an EMBL/GenBank/DDBJ whole genome shotgun (WGS) entry which is preliminary data.</text>
</comment>
<keyword evidence="1" id="KW-0472">Membrane</keyword>
<keyword evidence="1" id="KW-1133">Transmembrane helix</keyword>
<name>A0ABV0JIU0_9CYAN</name>
<protein>
    <submittedName>
        <fullName evidence="2">Uncharacterized protein</fullName>
    </submittedName>
</protein>
<keyword evidence="1" id="KW-0812">Transmembrane</keyword>
<dbReference type="Proteomes" id="UP001442494">
    <property type="component" value="Unassembled WGS sequence"/>
</dbReference>